<proteinExistence type="predicted"/>
<evidence type="ECO:0000313" key="2">
    <source>
        <dbReference type="Proteomes" id="UP000798662"/>
    </source>
</evidence>
<reference evidence="1" key="1">
    <citation type="submission" date="2019-11" db="EMBL/GenBank/DDBJ databases">
        <title>Nori genome reveals adaptations in red seaweeds to the harsh intertidal environment.</title>
        <authorList>
            <person name="Wang D."/>
            <person name="Mao Y."/>
        </authorList>
    </citation>
    <scope>NUCLEOTIDE SEQUENCE</scope>
    <source>
        <tissue evidence="1">Gametophyte</tissue>
    </source>
</reference>
<gene>
    <name evidence="1" type="ORF">I4F81_000091</name>
</gene>
<dbReference type="Proteomes" id="UP000798662">
    <property type="component" value="Chromosome 1"/>
</dbReference>
<accession>A0ACC3BHW9</accession>
<evidence type="ECO:0000313" key="1">
    <source>
        <dbReference type="EMBL" id="KAK1857474.1"/>
    </source>
</evidence>
<organism evidence="1 2">
    <name type="scientific">Pyropia yezoensis</name>
    <name type="common">Susabi-nori</name>
    <name type="synonym">Porphyra yezoensis</name>
    <dbReference type="NCBI Taxonomy" id="2788"/>
    <lineage>
        <taxon>Eukaryota</taxon>
        <taxon>Rhodophyta</taxon>
        <taxon>Bangiophyceae</taxon>
        <taxon>Bangiales</taxon>
        <taxon>Bangiaceae</taxon>
        <taxon>Pyropia</taxon>
    </lineage>
</organism>
<dbReference type="EMBL" id="CM020618">
    <property type="protein sequence ID" value="KAK1857474.1"/>
    <property type="molecule type" value="Genomic_DNA"/>
</dbReference>
<comment type="caution">
    <text evidence="1">The sequence shown here is derived from an EMBL/GenBank/DDBJ whole genome shotgun (WGS) entry which is preliminary data.</text>
</comment>
<keyword evidence="2" id="KW-1185">Reference proteome</keyword>
<sequence>MLFFSFFTTLIGKPNLTVELKNGVILTGTLHSVDQFLNIKLSPVSVVDGDKYPHLLGVTSVFIRGSVVRYVGLPKEAVDTELLQDATRRTVREHRSVGGE</sequence>
<protein>
    <submittedName>
        <fullName evidence="1">Uncharacterized protein</fullName>
    </submittedName>
</protein>
<name>A0ACC3BHW9_PYRYE</name>